<dbReference type="Gene3D" id="1.25.40.10">
    <property type="entry name" value="Tetratricopeptide repeat domain"/>
    <property type="match status" value="1"/>
</dbReference>
<evidence type="ECO:0000256" key="2">
    <source>
        <dbReference type="ARBA" id="ARBA00022960"/>
    </source>
</evidence>
<keyword evidence="3" id="KW-0573">Peptidoglycan synthesis</keyword>
<dbReference type="InterPro" id="IPR007443">
    <property type="entry name" value="LpoA"/>
</dbReference>
<keyword evidence="6" id="KW-0998">Cell outer membrane</keyword>
<evidence type="ECO:0000256" key="3">
    <source>
        <dbReference type="ARBA" id="ARBA00022984"/>
    </source>
</evidence>
<dbReference type="InterPro" id="IPR028082">
    <property type="entry name" value="Peripla_BP_I"/>
</dbReference>
<sequence length="649" mass="73105">MINFISHSNKIFSLTGVIIALIFLQACGTNPTVNRPATVKTQSLESLLKQAQQATGEEKQPLLIQAAGLLVLERRYEKAQEILVHINQQQLTPLQLDDFNLYYGETLLALTANEQALKHLQSVYNLQAKSVAWQIRHAQSLSDAYLANFNYFEAAKLRIELDDIIDTSEALTANNEKIWLALNQLETHFLQSLISDFNTQRVNGWLEIAYINKRWGYYPEKLLSEINQWKMRYPLHPSMVNQPRILQKAEAAEAFNPAKIAVLLPLSGKLGNIGMMIKDGILAAHYQVEDAQTAPQLNFYDTAHSLSALTPYNNAVADGADFIIGPLTKEAIETILNQETINTPILALNRLEEQKYAHNQIYQFGLPIEDEAIQAASYAYEKGFRKALAILPATATGNRARLVFQETFEDLGGEVVYIQEYRETSQLKKNVQRLLGVDSSIERKRALQQLLGRNLEFEMRRRKDADFIFMLASPTEGRTIKPFINYYFAHDLPVISTSSIYSGKLDPQTDIDLNGIEFPVIPLLLSELPQFKESRDALATTLPSALDGRGQYFSLGFDSYSILKQLSILQAFPDYKWSGLGGELGVDDNGLVHRALTWAQFNRGVPHVTKEREIRELNSQKLNPLPTDESPAPIEAGNLTVYQETGQDE</sequence>
<gene>
    <name evidence="9" type="ORF">ABVT43_02670</name>
</gene>
<reference evidence="9 10" key="1">
    <citation type="submission" date="2024-06" db="EMBL/GenBank/DDBJ databases">
        <authorList>
            <person name="Li F."/>
        </authorList>
    </citation>
    <scope>NUCLEOTIDE SEQUENCE [LARGE SCALE GENOMIC DNA]</scope>
    <source>
        <strain evidence="9 10">GXAS 311</strain>
    </source>
</reference>
<dbReference type="PANTHER" id="PTHR38038:SF1">
    <property type="entry name" value="PENICILLIN-BINDING PROTEIN ACTIVATOR LPOA"/>
    <property type="match status" value="1"/>
</dbReference>
<keyword evidence="5" id="KW-0564">Palmitate</keyword>
<dbReference type="Gene3D" id="3.40.50.2300">
    <property type="match status" value="2"/>
</dbReference>
<name>A0ABV2BPZ7_9GAMM</name>
<keyword evidence="2" id="KW-0133">Cell shape</keyword>
<evidence type="ECO:0000256" key="6">
    <source>
        <dbReference type="ARBA" id="ARBA00023237"/>
    </source>
</evidence>
<keyword evidence="10" id="KW-1185">Reference proteome</keyword>
<feature type="region of interest" description="Disordered" evidence="8">
    <location>
        <begin position="619"/>
        <end position="649"/>
    </location>
</feature>
<dbReference type="Proteomes" id="UP001548189">
    <property type="component" value="Unassembled WGS sequence"/>
</dbReference>
<keyword evidence="4" id="KW-0472">Membrane</keyword>
<organism evidence="9 10">
    <name type="scientific">Aliikangiella maris</name>
    <dbReference type="NCBI Taxonomy" id="3162458"/>
    <lineage>
        <taxon>Bacteria</taxon>
        <taxon>Pseudomonadati</taxon>
        <taxon>Pseudomonadota</taxon>
        <taxon>Gammaproteobacteria</taxon>
        <taxon>Oceanospirillales</taxon>
        <taxon>Pleioneaceae</taxon>
        <taxon>Aliikangiella</taxon>
    </lineage>
</organism>
<dbReference type="CDD" id="cd06339">
    <property type="entry name" value="PBP1_YraM_LppC_lipoprotein-like"/>
    <property type="match status" value="1"/>
</dbReference>
<dbReference type="InterPro" id="IPR011990">
    <property type="entry name" value="TPR-like_helical_dom_sf"/>
</dbReference>
<dbReference type="EMBL" id="JBEVCJ010000002">
    <property type="protein sequence ID" value="MET1254022.1"/>
    <property type="molecule type" value="Genomic_DNA"/>
</dbReference>
<keyword evidence="1" id="KW-0732">Signal</keyword>
<evidence type="ECO:0000256" key="5">
    <source>
        <dbReference type="ARBA" id="ARBA00023139"/>
    </source>
</evidence>
<evidence type="ECO:0000313" key="10">
    <source>
        <dbReference type="Proteomes" id="UP001548189"/>
    </source>
</evidence>
<evidence type="ECO:0000256" key="4">
    <source>
        <dbReference type="ARBA" id="ARBA00023136"/>
    </source>
</evidence>
<dbReference type="PANTHER" id="PTHR38038">
    <property type="entry name" value="PENICILLIN-BINDING PROTEIN ACTIVATOR LPOA"/>
    <property type="match status" value="1"/>
</dbReference>
<dbReference type="Pfam" id="PF04348">
    <property type="entry name" value="LppC"/>
    <property type="match status" value="1"/>
</dbReference>
<evidence type="ECO:0000313" key="9">
    <source>
        <dbReference type="EMBL" id="MET1254022.1"/>
    </source>
</evidence>
<protein>
    <submittedName>
        <fullName evidence="9">Penicillin-binding protein activator</fullName>
    </submittedName>
</protein>
<dbReference type="Gene3D" id="1.25.40.650">
    <property type="match status" value="1"/>
</dbReference>
<comment type="caution">
    <text evidence="9">The sequence shown here is derived from an EMBL/GenBank/DDBJ whole genome shotgun (WGS) entry which is preliminary data.</text>
</comment>
<evidence type="ECO:0000256" key="1">
    <source>
        <dbReference type="ARBA" id="ARBA00022729"/>
    </source>
</evidence>
<proteinExistence type="predicted"/>
<accession>A0ABV2BPZ7</accession>
<keyword evidence="7" id="KW-0449">Lipoprotein</keyword>
<dbReference type="RefSeq" id="WP_353873572.1">
    <property type="nucleotide sequence ID" value="NZ_JBEVCJ010000002.1"/>
</dbReference>
<dbReference type="SUPFAM" id="SSF53822">
    <property type="entry name" value="Periplasmic binding protein-like I"/>
    <property type="match status" value="1"/>
</dbReference>
<feature type="compositionally biased region" description="Polar residues" evidence="8">
    <location>
        <begin position="640"/>
        <end position="649"/>
    </location>
</feature>
<evidence type="ECO:0000256" key="8">
    <source>
        <dbReference type="SAM" id="MobiDB-lite"/>
    </source>
</evidence>
<evidence type="ECO:0000256" key="7">
    <source>
        <dbReference type="ARBA" id="ARBA00023288"/>
    </source>
</evidence>